<dbReference type="SUPFAM" id="SSF49785">
    <property type="entry name" value="Galactose-binding domain-like"/>
    <property type="match status" value="1"/>
</dbReference>
<accession>A0A0B0H5B7</accession>
<dbReference type="Proteomes" id="UP000030856">
    <property type="component" value="Unassembled WGS sequence"/>
</dbReference>
<dbReference type="InterPro" id="IPR000421">
    <property type="entry name" value="FA58C"/>
</dbReference>
<dbReference type="InterPro" id="IPR001791">
    <property type="entry name" value="Laminin_G"/>
</dbReference>
<dbReference type="Pfam" id="PF13385">
    <property type="entry name" value="Laminin_G_3"/>
    <property type="match status" value="1"/>
</dbReference>
<dbReference type="PROSITE" id="PS50022">
    <property type="entry name" value="FA58C_3"/>
    <property type="match status" value="1"/>
</dbReference>
<reference evidence="3 4" key="1">
    <citation type="journal article" date="2014" name="BMC Genomics">
        <title>The genome of the intracellular bacterium of the coastal bivalve, Solemya velum: a blueprint for thriving in and out of symbiosis.</title>
        <authorList>
            <person name="Dmytrenko O."/>
            <person name="Russell S.L."/>
            <person name="Loo W.T."/>
            <person name="Fontanez K.M."/>
            <person name="Liao L."/>
            <person name="Roeselers G."/>
            <person name="Sharma R."/>
            <person name="Stewart F.J."/>
            <person name="Newton I.L."/>
            <person name="Woyke T."/>
            <person name="Wu D."/>
            <person name="Lang J.M."/>
            <person name="Eisen J.A."/>
            <person name="Cavanaugh C.M."/>
        </authorList>
    </citation>
    <scope>NUCLEOTIDE SEQUENCE [LARGE SCALE GENOMIC DNA]</scope>
    <source>
        <strain evidence="3 4">WH</strain>
    </source>
</reference>
<evidence type="ECO:0000256" key="1">
    <source>
        <dbReference type="ARBA" id="ARBA00022536"/>
    </source>
</evidence>
<dbReference type="InterPro" id="IPR013320">
    <property type="entry name" value="ConA-like_dom_sf"/>
</dbReference>
<sequence length="566" mass="61813">MKNKDIDNQMKVEKTILLLFFSVFLPLLFIPSVALSQSNALDFDGADDRLLIPGGAGSVFDFQASGFTVELWVNTPTPGVEQTLVFSQNTSTSDMLRLSIDAAGQASFFLDLGDRNAVVTHPTALVADTWHHIAVVRSSNDWLNIYIDGVEATKQRINRSDGLIDLDQDIAIGNDYISEPSSGLDNFFSGQMDELRFWSIERSEAEIQDAAGLELLGNETGLVAYYDFNQGVAEGDNSAILSVTDRTVNGRHAVLYSFSLSGSSSNFVEESGIVSEFAPACEIGEALFPLENPNPGGIGGWTATASSISTELGDWDASHMVDNRVNTYWQSEANTNTPNPGHFITIDMGSEQTIAGLQYFYNGENSDVAIREFEVLASSDGVNFNLVTTGRLATDIEAIAQHIAFESEIVTRYLRLKSTTPERIVVGGAEATPLVCTSGGEFAPTFTLDTCGADALSSGHNPVTGSAFDSTHDRYDMQWHVAKIENTNDTLEEFNKVAAWQKAIIIGDVKGDWISPPQTAEWIGISHSGENDRTVEHLYRLDFNVDMPHHDYLNTLKLITFADSTH</sequence>
<keyword evidence="4" id="KW-1185">Reference proteome</keyword>
<dbReference type="EMBL" id="JRAA01000002">
    <property type="protein sequence ID" value="KHF25358.1"/>
    <property type="molecule type" value="Genomic_DNA"/>
</dbReference>
<dbReference type="SUPFAM" id="SSF49899">
    <property type="entry name" value="Concanavalin A-like lectins/glucanases"/>
    <property type="match status" value="1"/>
</dbReference>
<proteinExistence type="predicted"/>
<dbReference type="Gene3D" id="2.60.120.260">
    <property type="entry name" value="Galactose-binding domain-like"/>
    <property type="match status" value="1"/>
</dbReference>
<dbReference type="SMART" id="SM00282">
    <property type="entry name" value="LamG"/>
    <property type="match status" value="1"/>
</dbReference>
<evidence type="ECO:0000313" key="3">
    <source>
        <dbReference type="EMBL" id="KHF25358.1"/>
    </source>
</evidence>
<dbReference type="Pfam" id="PF00754">
    <property type="entry name" value="F5_F8_type_C"/>
    <property type="match status" value="1"/>
</dbReference>
<dbReference type="Gene3D" id="2.60.120.200">
    <property type="match status" value="1"/>
</dbReference>
<dbReference type="STRING" id="2340.JV46_06820"/>
<name>A0A0B0H5B7_SOVGS</name>
<organism evidence="3 4">
    <name type="scientific">Solemya velum gill symbiont</name>
    <dbReference type="NCBI Taxonomy" id="2340"/>
    <lineage>
        <taxon>Bacteria</taxon>
        <taxon>Pseudomonadati</taxon>
        <taxon>Pseudomonadota</taxon>
        <taxon>Gammaproteobacteria</taxon>
        <taxon>sulfur-oxidizing symbionts</taxon>
    </lineage>
</organism>
<evidence type="ECO:0000259" key="2">
    <source>
        <dbReference type="PROSITE" id="PS50022"/>
    </source>
</evidence>
<dbReference type="AlphaFoldDB" id="A0A0B0H5B7"/>
<feature type="domain" description="F5/8 type C" evidence="2">
    <location>
        <begin position="286"/>
        <end position="416"/>
    </location>
</feature>
<dbReference type="InterPro" id="IPR008979">
    <property type="entry name" value="Galactose-bd-like_sf"/>
</dbReference>
<gene>
    <name evidence="3" type="ORF">JV46_06820</name>
</gene>
<keyword evidence="1" id="KW-0245">EGF-like domain</keyword>
<evidence type="ECO:0000313" key="4">
    <source>
        <dbReference type="Proteomes" id="UP000030856"/>
    </source>
</evidence>
<comment type="caution">
    <text evidence="3">The sequence shown here is derived from an EMBL/GenBank/DDBJ whole genome shotgun (WGS) entry which is preliminary data.</text>
</comment>
<protein>
    <submittedName>
        <fullName evidence="3">Laminin</fullName>
    </submittedName>
</protein>
<dbReference type="eggNOG" id="COG3291">
    <property type="taxonomic scope" value="Bacteria"/>
</dbReference>
<dbReference type="CDD" id="cd00110">
    <property type="entry name" value="LamG"/>
    <property type="match status" value="1"/>
</dbReference>